<evidence type="ECO:0000256" key="3">
    <source>
        <dbReference type="ARBA" id="ARBA00022452"/>
    </source>
</evidence>
<protein>
    <submittedName>
        <fullName evidence="8">Long-chain fatty acid transporter</fullName>
    </submittedName>
</protein>
<dbReference type="STRING" id="1759059.ATE48_07435"/>
<reference evidence="8 9" key="1">
    <citation type="submission" date="2015-11" db="EMBL/GenBank/DDBJ databases">
        <title>Whole-Genome Sequence of Candidatus Oderbacter manganicum from the National Park Lower Oder Valley, Germany.</title>
        <authorList>
            <person name="Braun B."/>
            <person name="Liere K."/>
            <person name="Szewzyk U."/>
        </authorList>
    </citation>
    <scope>NUCLEOTIDE SEQUENCE [LARGE SCALE GENOMIC DNA]</scope>
    <source>
        <strain evidence="8 9">OTSz_A_272</strain>
    </source>
</reference>
<accession>A0A1B1AGT1</accession>
<dbReference type="PANTHER" id="PTHR35093:SF8">
    <property type="entry name" value="OUTER MEMBRANE PROTEIN NMB0088-RELATED"/>
    <property type="match status" value="1"/>
</dbReference>
<evidence type="ECO:0000256" key="1">
    <source>
        <dbReference type="ARBA" id="ARBA00004571"/>
    </source>
</evidence>
<keyword evidence="9" id="KW-1185">Reference proteome</keyword>
<dbReference type="OrthoDB" id="9922at2"/>
<evidence type="ECO:0000256" key="7">
    <source>
        <dbReference type="ARBA" id="ARBA00023237"/>
    </source>
</evidence>
<dbReference type="InterPro" id="IPR005017">
    <property type="entry name" value="OMPP1/FadL/TodX"/>
</dbReference>
<dbReference type="SUPFAM" id="SSF56935">
    <property type="entry name" value="Porins"/>
    <property type="match status" value="1"/>
</dbReference>
<comment type="similarity">
    <text evidence="2">Belongs to the OmpP1/FadL family.</text>
</comment>
<keyword evidence="3" id="KW-1134">Transmembrane beta strand</keyword>
<evidence type="ECO:0000256" key="2">
    <source>
        <dbReference type="ARBA" id="ARBA00008163"/>
    </source>
</evidence>
<organism evidence="8 9">
    <name type="scientific">Candidatus Viadribacter manganicus</name>
    <dbReference type="NCBI Taxonomy" id="1759059"/>
    <lineage>
        <taxon>Bacteria</taxon>
        <taxon>Pseudomonadati</taxon>
        <taxon>Pseudomonadota</taxon>
        <taxon>Alphaproteobacteria</taxon>
        <taxon>Hyphomonadales</taxon>
        <taxon>Hyphomonadaceae</taxon>
        <taxon>Candidatus Viadribacter</taxon>
    </lineage>
</organism>
<dbReference type="RefSeq" id="WP_066769624.1">
    <property type="nucleotide sequence ID" value="NZ_CP013244.1"/>
</dbReference>
<evidence type="ECO:0000313" key="8">
    <source>
        <dbReference type="EMBL" id="ANP45764.1"/>
    </source>
</evidence>
<dbReference type="GO" id="GO:0015483">
    <property type="term" value="F:long-chain fatty acid transporting porin activity"/>
    <property type="evidence" value="ECO:0007669"/>
    <property type="project" value="TreeGrafter"/>
</dbReference>
<evidence type="ECO:0000313" key="9">
    <source>
        <dbReference type="Proteomes" id="UP000092498"/>
    </source>
</evidence>
<name>A0A1B1AGT1_9PROT</name>
<dbReference type="GO" id="GO:0009279">
    <property type="term" value="C:cell outer membrane"/>
    <property type="evidence" value="ECO:0007669"/>
    <property type="project" value="UniProtKB-SubCell"/>
</dbReference>
<gene>
    <name evidence="8" type="ORF">ATE48_07435</name>
</gene>
<dbReference type="KEGG" id="cbot:ATE48_07435"/>
<dbReference type="InParanoid" id="A0A1B1AGT1"/>
<comment type="subcellular location">
    <subcellularLocation>
        <location evidence="1">Cell outer membrane</location>
        <topology evidence="1">Multi-pass membrane protein</topology>
    </subcellularLocation>
</comment>
<dbReference type="Pfam" id="PF03349">
    <property type="entry name" value="Toluene_X"/>
    <property type="match status" value="1"/>
</dbReference>
<dbReference type="EMBL" id="CP013244">
    <property type="protein sequence ID" value="ANP45764.1"/>
    <property type="molecule type" value="Genomic_DNA"/>
</dbReference>
<keyword evidence="5" id="KW-0732">Signal</keyword>
<keyword evidence="6" id="KW-0472">Membrane</keyword>
<sequence>MARKSRGVWSGWGPLLATGWVLLGAGPAFATDGYFSHGAGAQQKGAGGTAIASPRDSLSIASNPANALSLGNRLDVGIELFRPDRSASIVGNAFGADASYDGNGTETFFIPEFGYVRQLSDNIALGVTVYGNGGMNTDYQTNPFARFGATDDAGVNFEQLFITPTIAFRLGEGQSVGVSAIIVGQAFRAKGIGPFAAASSDPSNFTNRSTDTAFGLGARVGWLGQLNDRLRAGAYYQSRAYTQDFEKYRGLFEDHGAFDVPSNYGVGVNYALTDSINLAFDIRRINFSEVDAVGNTLAPLLVSGIPFGASGGPGFGWEDATSYKLGVDWRASPSLTLRAGYDHADNPVPADQTFLNILAPGVVEDQYTIGATYALNDRVELSGYVLYAPEQTVHGRNSIPPGAPPGFGGGEANISLGETAVGFAIGWRY</sequence>
<dbReference type="FunCoup" id="A0A1B1AGT1">
    <property type="interactions" value="40"/>
</dbReference>
<proteinExistence type="inferred from homology"/>
<keyword evidence="7" id="KW-0998">Cell outer membrane</keyword>
<evidence type="ECO:0000256" key="5">
    <source>
        <dbReference type="ARBA" id="ARBA00022729"/>
    </source>
</evidence>
<dbReference type="Proteomes" id="UP000092498">
    <property type="component" value="Chromosome"/>
</dbReference>
<dbReference type="PANTHER" id="PTHR35093">
    <property type="entry name" value="OUTER MEMBRANE PROTEIN NMB0088-RELATED"/>
    <property type="match status" value="1"/>
</dbReference>
<evidence type="ECO:0000256" key="4">
    <source>
        <dbReference type="ARBA" id="ARBA00022692"/>
    </source>
</evidence>
<dbReference type="AlphaFoldDB" id="A0A1B1AGT1"/>
<keyword evidence="4" id="KW-0812">Transmembrane</keyword>
<dbReference type="Gene3D" id="2.40.160.60">
    <property type="entry name" value="Outer membrane protein transport protein (OMPP1/FadL/TodX)"/>
    <property type="match status" value="1"/>
</dbReference>
<evidence type="ECO:0000256" key="6">
    <source>
        <dbReference type="ARBA" id="ARBA00023136"/>
    </source>
</evidence>